<feature type="non-terminal residue" evidence="1">
    <location>
        <position position="1"/>
    </location>
</feature>
<gene>
    <name evidence="1" type="ORF">S12H4_06877</name>
</gene>
<comment type="caution">
    <text evidence="1">The sequence shown here is derived from an EMBL/GenBank/DDBJ whole genome shotgun (WGS) entry which is preliminary data.</text>
</comment>
<sequence>IIEFYPKDDKELELFTSSFKNNGFDGFIIKKNPAQKAGQTYLLLKKR</sequence>
<reference evidence="1" key="1">
    <citation type="journal article" date="2014" name="Front. Microbiol.">
        <title>High frequency of phylogenetically diverse reductive dehalogenase-homologous genes in deep subseafloor sedimentary metagenomes.</title>
        <authorList>
            <person name="Kawai M."/>
            <person name="Futagami T."/>
            <person name="Toyoda A."/>
            <person name="Takaki Y."/>
            <person name="Nishi S."/>
            <person name="Hori S."/>
            <person name="Arai W."/>
            <person name="Tsubouchi T."/>
            <person name="Morono Y."/>
            <person name="Uchiyama I."/>
            <person name="Ito T."/>
            <person name="Fujiyama A."/>
            <person name="Inagaki F."/>
            <person name="Takami H."/>
        </authorList>
    </citation>
    <scope>NUCLEOTIDE SEQUENCE</scope>
    <source>
        <strain evidence="1">Expedition CK06-06</strain>
    </source>
</reference>
<evidence type="ECO:0000313" key="1">
    <source>
        <dbReference type="EMBL" id="GAI71560.1"/>
    </source>
</evidence>
<organism evidence="1">
    <name type="scientific">marine sediment metagenome</name>
    <dbReference type="NCBI Taxonomy" id="412755"/>
    <lineage>
        <taxon>unclassified sequences</taxon>
        <taxon>metagenomes</taxon>
        <taxon>ecological metagenomes</taxon>
    </lineage>
</organism>
<proteinExistence type="predicted"/>
<protein>
    <submittedName>
        <fullName evidence="1">Uncharacterized protein</fullName>
    </submittedName>
</protein>
<name>X1S818_9ZZZZ</name>
<dbReference type="AlphaFoldDB" id="X1S818"/>
<dbReference type="EMBL" id="BARW01002476">
    <property type="protein sequence ID" value="GAI71560.1"/>
    <property type="molecule type" value="Genomic_DNA"/>
</dbReference>
<accession>X1S818</accession>